<name>A0ABD2QGZ8_9PLAT</name>
<feature type="signal peptide" evidence="1">
    <location>
        <begin position="1"/>
        <end position="21"/>
    </location>
</feature>
<evidence type="ECO:0000313" key="3">
    <source>
        <dbReference type="Proteomes" id="UP001626550"/>
    </source>
</evidence>
<keyword evidence="3" id="KW-1185">Reference proteome</keyword>
<keyword evidence="1" id="KW-0732">Signal</keyword>
<evidence type="ECO:0000256" key="1">
    <source>
        <dbReference type="SAM" id="SignalP"/>
    </source>
</evidence>
<organism evidence="2 3">
    <name type="scientific">Cichlidogyrus casuarinus</name>
    <dbReference type="NCBI Taxonomy" id="1844966"/>
    <lineage>
        <taxon>Eukaryota</taxon>
        <taxon>Metazoa</taxon>
        <taxon>Spiralia</taxon>
        <taxon>Lophotrochozoa</taxon>
        <taxon>Platyhelminthes</taxon>
        <taxon>Monogenea</taxon>
        <taxon>Monopisthocotylea</taxon>
        <taxon>Dactylogyridea</taxon>
        <taxon>Ancyrocephalidae</taxon>
        <taxon>Cichlidogyrus</taxon>
    </lineage>
</organism>
<sequence length="190" mass="22011">MKSLLIITIFFLDLLILQTSCQEPVLDLTVVLSDNVQNKEIQANFKINGSWTIDEETCSSQKLTGKSTVLQYKSEDGLVFNQNLDFYCIYNQSLVYLSFGNINGGTKNWTRKDKNAPSFGFYAYPETTYKCSDANFYVSYVLENDSSAQELLLMLKSIFYYRKICFQIYRVFSSSYIKLQRFLLGKSNKY</sequence>
<evidence type="ECO:0000313" key="2">
    <source>
        <dbReference type="EMBL" id="KAL3318803.1"/>
    </source>
</evidence>
<reference evidence="2 3" key="1">
    <citation type="submission" date="2024-11" db="EMBL/GenBank/DDBJ databases">
        <title>Adaptive evolution of stress response genes in parasites aligns with host niche diversity.</title>
        <authorList>
            <person name="Hahn C."/>
            <person name="Resl P."/>
        </authorList>
    </citation>
    <scope>NUCLEOTIDE SEQUENCE [LARGE SCALE GENOMIC DNA]</scope>
    <source>
        <strain evidence="2">EGGRZ-B1_66</strain>
        <tissue evidence="2">Body</tissue>
    </source>
</reference>
<dbReference type="EMBL" id="JBJKFK010000201">
    <property type="protein sequence ID" value="KAL3318803.1"/>
    <property type="molecule type" value="Genomic_DNA"/>
</dbReference>
<dbReference type="AlphaFoldDB" id="A0ABD2QGZ8"/>
<protein>
    <recommendedName>
        <fullName evidence="4">Transmembrane protein</fullName>
    </recommendedName>
</protein>
<comment type="caution">
    <text evidence="2">The sequence shown here is derived from an EMBL/GenBank/DDBJ whole genome shotgun (WGS) entry which is preliminary data.</text>
</comment>
<dbReference type="Proteomes" id="UP001626550">
    <property type="component" value="Unassembled WGS sequence"/>
</dbReference>
<accession>A0ABD2QGZ8</accession>
<gene>
    <name evidence="2" type="ORF">Ciccas_002523</name>
</gene>
<evidence type="ECO:0008006" key="4">
    <source>
        <dbReference type="Google" id="ProtNLM"/>
    </source>
</evidence>
<proteinExistence type="predicted"/>
<feature type="chain" id="PRO_5044885795" description="Transmembrane protein" evidence="1">
    <location>
        <begin position="22"/>
        <end position="190"/>
    </location>
</feature>